<sequence length="175" mass="19553">MVICGHCTDQDDSLEEVTEECYSPSTLQNLAIQSLLRDEALAISALTDLPQSLFPVIFEEAFTDGHIGILKAMIPVWPFPYLSLGKQINNCNLETLKAMLEELDILLAQKVQSSRCKLRVIIWTENDLKIWAGSHEGEGLPEFTTEKQPIENSTGCEVKKELKVPEKALGDTLHQ</sequence>
<dbReference type="GeneID" id="110292992"/>
<evidence type="ECO:0000256" key="1">
    <source>
        <dbReference type="ARBA" id="ARBA00022614"/>
    </source>
</evidence>
<dbReference type="PANTHER" id="PTHR14224">
    <property type="entry name" value="SIMILAR TO PREFERENTIALLY EXPRESSED ANTIGEN IN MELANOMA-LIKE 3"/>
    <property type="match status" value="1"/>
</dbReference>
<dbReference type="InterPro" id="IPR050694">
    <property type="entry name" value="LRRC14/PRAME"/>
</dbReference>
<evidence type="ECO:0000313" key="4">
    <source>
        <dbReference type="RefSeq" id="XP_021016378.1"/>
    </source>
</evidence>
<evidence type="ECO:0000313" key="3">
    <source>
        <dbReference type="Proteomes" id="UP000515126"/>
    </source>
</evidence>
<name>A0A6P5PFJ6_MUSCR</name>
<keyword evidence="1" id="KW-0433">Leucine-rich repeat</keyword>
<proteinExistence type="predicted"/>
<evidence type="ECO:0000256" key="2">
    <source>
        <dbReference type="ARBA" id="ARBA00022737"/>
    </source>
</evidence>
<gene>
    <name evidence="4" type="primary">LOC110292992</name>
</gene>
<organism evidence="3 4">
    <name type="scientific">Mus caroli</name>
    <name type="common">Ryukyu mouse</name>
    <name type="synonym">Ricefield mouse</name>
    <dbReference type="NCBI Taxonomy" id="10089"/>
    <lineage>
        <taxon>Eukaryota</taxon>
        <taxon>Metazoa</taxon>
        <taxon>Chordata</taxon>
        <taxon>Craniata</taxon>
        <taxon>Vertebrata</taxon>
        <taxon>Euteleostomi</taxon>
        <taxon>Mammalia</taxon>
        <taxon>Eutheria</taxon>
        <taxon>Euarchontoglires</taxon>
        <taxon>Glires</taxon>
        <taxon>Rodentia</taxon>
        <taxon>Myomorpha</taxon>
        <taxon>Muroidea</taxon>
        <taxon>Muridae</taxon>
        <taxon>Murinae</taxon>
        <taxon>Mus</taxon>
        <taxon>Mus</taxon>
    </lineage>
</organism>
<reference evidence="4" key="1">
    <citation type="submission" date="2025-08" db="UniProtKB">
        <authorList>
            <consortium name="RefSeq"/>
        </authorList>
    </citation>
    <scope>IDENTIFICATION</scope>
</reference>
<dbReference type="AlphaFoldDB" id="A0A6P5PFJ6"/>
<accession>A0A6P5PFJ6</accession>
<dbReference type="GO" id="GO:0005737">
    <property type="term" value="C:cytoplasm"/>
    <property type="evidence" value="ECO:0007669"/>
    <property type="project" value="TreeGrafter"/>
</dbReference>
<protein>
    <submittedName>
        <fullName evidence="4">Oogenesin-1 isoform X2</fullName>
    </submittedName>
</protein>
<dbReference type="PANTHER" id="PTHR14224:SF22">
    <property type="entry name" value="OOG4 PROTEIN-RELATED"/>
    <property type="match status" value="1"/>
</dbReference>
<dbReference type="RefSeq" id="XP_021016378.1">
    <property type="nucleotide sequence ID" value="XM_021160719.1"/>
</dbReference>
<keyword evidence="2" id="KW-0677">Repeat</keyword>
<dbReference type="Proteomes" id="UP000515126">
    <property type="component" value="Chromosome 4"/>
</dbReference>
<keyword evidence="3" id="KW-1185">Reference proteome</keyword>